<protein>
    <submittedName>
        <fullName evidence="2">RNA ligase (TIGR02306 family)</fullName>
    </submittedName>
</protein>
<comment type="caution">
    <text evidence="2">The sequence shown here is derived from an EMBL/GenBank/DDBJ whole genome shotgun (WGS) entry which is preliminary data.</text>
</comment>
<dbReference type="Gene3D" id="3.30.1490.70">
    <property type="match status" value="1"/>
</dbReference>
<organism evidence="2 3">
    <name type="scientific">Nocardiopsis aegyptia</name>
    <dbReference type="NCBI Taxonomy" id="220378"/>
    <lineage>
        <taxon>Bacteria</taxon>
        <taxon>Bacillati</taxon>
        <taxon>Actinomycetota</taxon>
        <taxon>Actinomycetes</taxon>
        <taxon>Streptosporangiales</taxon>
        <taxon>Nocardiopsidaceae</taxon>
        <taxon>Nocardiopsis</taxon>
    </lineage>
</organism>
<accession>A0A7Z0ELX3</accession>
<dbReference type="Gene3D" id="3.30.470.30">
    <property type="entry name" value="DNA ligase/mRNA capping enzyme"/>
    <property type="match status" value="1"/>
</dbReference>
<dbReference type="EMBL" id="JACCFS010000001">
    <property type="protein sequence ID" value="NYJ33981.1"/>
    <property type="molecule type" value="Genomic_DNA"/>
</dbReference>
<dbReference type="NCBIfam" id="TIGR02306">
    <property type="entry name" value="RNA_lig_DRB0094"/>
    <property type="match status" value="1"/>
</dbReference>
<dbReference type="Pfam" id="PF21189">
    <property type="entry name" value="PHA02142"/>
    <property type="match status" value="1"/>
</dbReference>
<feature type="domain" description="RNA ligase" evidence="1">
    <location>
        <begin position="158"/>
        <end position="345"/>
    </location>
</feature>
<evidence type="ECO:0000313" key="2">
    <source>
        <dbReference type="EMBL" id="NYJ33981.1"/>
    </source>
</evidence>
<dbReference type="Proteomes" id="UP000572051">
    <property type="component" value="Unassembled WGS sequence"/>
</dbReference>
<dbReference type="AlphaFoldDB" id="A0A7Z0ELX3"/>
<evidence type="ECO:0000259" key="1">
    <source>
        <dbReference type="Pfam" id="PF09414"/>
    </source>
</evidence>
<dbReference type="SUPFAM" id="SSF56091">
    <property type="entry name" value="DNA ligase/mRNA capping enzyme, catalytic domain"/>
    <property type="match status" value="1"/>
</dbReference>
<sequence length="359" mass="38586">MSTLRVTAERLTVHAHSDADALELAQVGLYRAVVAKGVYRTGDWAVYIPESAVLPEDLIEELGLTGRLSGAKRNRVRAIRLRGELSQGLVCRPEALAGVDLAEAHAAGTDFAGELGITKWVPEIPLHMSGDVVPAADLLPWIDVENVKRYPDVFEPGEPVVATEKIHGTACLFTFVAETGEEFTSSKGFAARRQGLARAEDNLYWRAVTAHGVPKAAREIAERYGAARVGVFGEVFGSGVQDLGYGESGRSERPGYAVFDVAMEVAGQRVWVDAADLHGLLESVGLPAVPRVFEGGYDADALLAAAGGTETWSGRSVHLREGLVVRPVRERHSDVLGGRAIVKVVSDDYLTRKGGTEYE</sequence>
<dbReference type="GO" id="GO:0016874">
    <property type="term" value="F:ligase activity"/>
    <property type="evidence" value="ECO:0007669"/>
    <property type="project" value="UniProtKB-KW"/>
</dbReference>
<dbReference type="InterPro" id="IPR012646">
    <property type="entry name" value="RNA_ligase_DRB0094"/>
</dbReference>
<keyword evidence="2" id="KW-0436">Ligase</keyword>
<dbReference type="RefSeq" id="WP_179822424.1">
    <property type="nucleotide sequence ID" value="NZ_JACCFS010000001.1"/>
</dbReference>
<dbReference type="InterPro" id="IPR021122">
    <property type="entry name" value="RNA_ligase_dom_REL/Rnl2"/>
</dbReference>
<keyword evidence="3" id="KW-1185">Reference proteome</keyword>
<reference evidence="2 3" key="1">
    <citation type="submission" date="2020-07" db="EMBL/GenBank/DDBJ databases">
        <title>Sequencing the genomes of 1000 actinobacteria strains.</title>
        <authorList>
            <person name="Klenk H.-P."/>
        </authorList>
    </citation>
    <scope>NUCLEOTIDE SEQUENCE [LARGE SCALE GENOMIC DNA]</scope>
    <source>
        <strain evidence="2 3">DSM 44442</strain>
    </source>
</reference>
<gene>
    <name evidence="2" type="ORF">HNR10_001862</name>
</gene>
<name>A0A7Z0ELX3_9ACTN</name>
<dbReference type="Pfam" id="PF09414">
    <property type="entry name" value="RNA_ligase"/>
    <property type="match status" value="1"/>
</dbReference>
<proteinExistence type="predicted"/>
<evidence type="ECO:0000313" key="3">
    <source>
        <dbReference type="Proteomes" id="UP000572051"/>
    </source>
</evidence>